<comment type="caution">
    <text evidence="10">The sequence shown here is derived from an EMBL/GenBank/DDBJ whole genome shotgun (WGS) entry which is preliminary data.</text>
</comment>
<dbReference type="GO" id="GO:0008936">
    <property type="term" value="F:nicotinamidase activity"/>
    <property type="evidence" value="ECO:0007669"/>
    <property type="project" value="UniProtKB-EC"/>
</dbReference>
<dbReference type="Proteomes" id="UP000285310">
    <property type="component" value="Unassembled WGS sequence"/>
</dbReference>
<keyword evidence="2" id="KW-0662">Pyridine nucleotide biosynthesis</keyword>
<dbReference type="PANTHER" id="PTHR11080:SF2">
    <property type="entry name" value="LD05707P"/>
    <property type="match status" value="1"/>
</dbReference>
<accession>A0A423PYP3</accession>
<evidence type="ECO:0000256" key="8">
    <source>
        <dbReference type="ARBA" id="ARBA00072277"/>
    </source>
</evidence>
<evidence type="ECO:0000256" key="3">
    <source>
        <dbReference type="ARBA" id="ARBA00022723"/>
    </source>
</evidence>
<dbReference type="FunFam" id="3.40.50.850:FF:000006">
    <property type="entry name" value="Bifunctional pyrazinamidase/nicotinamidase"/>
    <property type="match status" value="1"/>
</dbReference>
<dbReference type="InterPro" id="IPR036380">
    <property type="entry name" value="Isochorismatase-like_sf"/>
</dbReference>
<dbReference type="InParanoid" id="A0A423PYP3"/>
<sequence length="206" mass="21720">MPDTLLLVDIQHDFLPGGALAVPGGDEIIPIANALMPAFAHVVASQDWHPADHGSFAEHHAGARAFDIGQLAGREQILWPTHCVQGTPGAAFASDLDIAGIHDVVRKGDNPRLDSYSAFYDNHHERATGLGQRLAARGTRHIHVMGLAADVCVKYTVLDALAEGFTVTLIVDGIRGVDMAPGDTEAAIEAMRAAGAVVVTHDMVLG</sequence>
<keyword evidence="4 10" id="KW-0378">Hydrolase</keyword>
<protein>
    <recommendedName>
        <fullName evidence="8">Nicotinamidase</fullName>
        <ecNumber evidence="6">3.5.1.19</ecNumber>
    </recommendedName>
    <alternativeName>
        <fullName evidence="7">Nicotinamide deamidase</fullName>
    </alternativeName>
</protein>
<evidence type="ECO:0000256" key="4">
    <source>
        <dbReference type="ARBA" id="ARBA00022801"/>
    </source>
</evidence>
<keyword evidence="3" id="KW-0479">Metal-binding</keyword>
<name>A0A423PYP3_9GAMM</name>
<dbReference type="AlphaFoldDB" id="A0A423PYP3"/>
<dbReference type="SUPFAM" id="SSF52499">
    <property type="entry name" value="Isochorismatase-like hydrolases"/>
    <property type="match status" value="1"/>
</dbReference>
<dbReference type="CDD" id="cd01011">
    <property type="entry name" value="nicotinamidase"/>
    <property type="match status" value="1"/>
</dbReference>
<dbReference type="NCBIfam" id="NF008623">
    <property type="entry name" value="PRK11609.1"/>
    <property type="match status" value="1"/>
</dbReference>
<comment type="pathway">
    <text evidence="5">Cofactor biosynthesis; nicotinate biosynthesis; nicotinate from nicotinamide: step 1/1.</text>
</comment>
<reference evidence="10 11" key="1">
    <citation type="submission" date="2013-10" db="EMBL/GenBank/DDBJ databases">
        <title>Salinisphaera japonica YTM-1 Genome Sequencing.</title>
        <authorList>
            <person name="Lai Q."/>
            <person name="Li C."/>
            <person name="Shao Z."/>
        </authorList>
    </citation>
    <scope>NUCLEOTIDE SEQUENCE [LARGE SCALE GENOMIC DNA]</scope>
    <source>
        <strain evidence="10 11">YTM-1</strain>
    </source>
</reference>
<comment type="similarity">
    <text evidence="1">Belongs to the isochorismatase family.</text>
</comment>
<evidence type="ECO:0000313" key="10">
    <source>
        <dbReference type="EMBL" id="ROO30735.1"/>
    </source>
</evidence>
<evidence type="ECO:0000256" key="5">
    <source>
        <dbReference type="ARBA" id="ARBA00037900"/>
    </source>
</evidence>
<dbReference type="InterPro" id="IPR052347">
    <property type="entry name" value="Isochorismatase_Nicotinamidase"/>
</dbReference>
<evidence type="ECO:0000259" key="9">
    <source>
        <dbReference type="Pfam" id="PF00857"/>
    </source>
</evidence>
<dbReference type="Pfam" id="PF00857">
    <property type="entry name" value="Isochorismatase"/>
    <property type="match status" value="1"/>
</dbReference>
<dbReference type="InterPro" id="IPR000868">
    <property type="entry name" value="Isochorismatase-like_dom"/>
</dbReference>
<gene>
    <name evidence="10" type="ORF">SAJA_04375</name>
</gene>
<dbReference type="RefSeq" id="WP_123657423.1">
    <property type="nucleotide sequence ID" value="NZ_AYKG01000010.1"/>
</dbReference>
<evidence type="ECO:0000256" key="2">
    <source>
        <dbReference type="ARBA" id="ARBA00022642"/>
    </source>
</evidence>
<evidence type="ECO:0000256" key="6">
    <source>
        <dbReference type="ARBA" id="ARBA00039017"/>
    </source>
</evidence>
<dbReference type="EC" id="3.5.1.19" evidence="6"/>
<dbReference type="Gene3D" id="3.40.50.850">
    <property type="entry name" value="Isochorismatase-like"/>
    <property type="match status" value="1"/>
</dbReference>
<evidence type="ECO:0000256" key="1">
    <source>
        <dbReference type="ARBA" id="ARBA00006336"/>
    </source>
</evidence>
<evidence type="ECO:0000313" key="11">
    <source>
        <dbReference type="Proteomes" id="UP000285310"/>
    </source>
</evidence>
<organism evidence="10 11">
    <name type="scientific">Salinisphaera japonica YTM-1</name>
    <dbReference type="NCBI Taxonomy" id="1209778"/>
    <lineage>
        <taxon>Bacteria</taxon>
        <taxon>Pseudomonadati</taxon>
        <taxon>Pseudomonadota</taxon>
        <taxon>Gammaproteobacteria</taxon>
        <taxon>Salinisphaerales</taxon>
        <taxon>Salinisphaeraceae</taxon>
        <taxon>Salinisphaera</taxon>
    </lineage>
</organism>
<dbReference type="GO" id="GO:0046872">
    <property type="term" value="F:metal ion binding"/>
    <property type="evidence" value="ECO:0007669"/>
    <property type="project" value="UniProtKB-KW"/>
</dbReference>
<dbReference type="OrthoDB" id="9791276at2"/>
<evidence type="ECO:0000256" key="7">
    <source>
        <dbReference type="ARBA" id="ARBA00043224"/>
    </source>
</evidence>
<dbReference type="PANTHER" id="PTHR11080">
    <property type="entry name" value="PYRAZINAMIDASE/NICOTINAMIDASE"/>
    <property type="match status" value="1"/>
</dbReference>
<proteinExistence type="inferred from homology"/>
<dbReference type="EMBL" id="AYKG01000010">
    <property type="protein sequence ID" value="ROO30735.1"/>
    <property type="molecule type" value="Genomic_DNA"/>
</dbReference>
<feature type="domain" description="Isochorismatase-like" evidence="9">
    <location>
        <begin position="5"/>
        <end position="202"/>
    </location>
</feature>
<dbReference type="FunCoup" id="A0A423PYP3">
    <property type="interactions" value="405"/>
</dbReference>
<dbReference type="GO" id="GO:0019363">
    <property type="term" value="P:pyridine nucleotide biosynthetic process"/>
    <property type="evidence" value="ECO:0007669"/>
    <property type="project" value="UniProtKB-KW"/>
</dbReference>
<keyword evidence="11" id="KW-1185">Reference proteome</keyword>